<dbReference type="PANTHER" id="PTHR30518">
    <property type="entry name" value="ENDOLYTIC MUREIN TRANSGLYCOSYLASE"/>
    <property type="match status" value="1"/>
</dbReference>
<protein>
    <recommendedName>
        <fullName evidence="7">Endolytic murein transglycosylase</fullName>
        <ecNumber evidence="7">4.2.2.29</ecNumber>
    </recommendedName>
    <alternativeName>
        <fullName evidence="7">Peptidoglycan lytic transglycosylase</fullName>
    </alternativeName>
    <alternativeName>
        <fullName evidence="7">Peptidoglycan polymerization terminase</fullName>
    </alternativeName>
</protein>
<dbReference type="RefSeq" id="WP_142532120.1">
    <property type="nucleotide sequence ID" value="NZ_FXTB01000001.1"/>
</dbReference>
<dbReference type="HAMAP" id="MF_02065">
    <property type="entry name" value="MltG"/>
    <property type="match status" value="1"/>
</dbReference>
<evidence type="ECO:0000256" key="3">
    <source>
        <dbReference type="ARBA" id="ARBA00022989"/>
    </source>
</evidence>
<evidence type="ECO:0000256" key="6">
    <source>
        <dbReference type="ARBA" id="ARBA00023316"/>
    </source>
</evidence>
<evidence type="ECO:0000256" key="7">
    <source>
        <dbReference type="HAMAP-Rule" id="MF_02065"/>
    </source>
</evidence>
<evidence type="ECO:0000313" key="9">
    <source>
        <dbReference type="Proteomes" id="UP000319040"/>
    </source>
</evidence>
<keyword evidence="5 7" id="KW-0456">Lyase</keyword>
<dbReference type="Pfam" id="PF02618">
    <property type="entry name" value="YceG"/>
    <property type="match status" value="1"/>
</dbReference>
<comment type="function">
    <text evidence="7">Functions as a peptidoglycan terminase that cleaves nascent peptidoglycan strands endolytically to terminate their elongation.</text>
</comment>
<dbReference type="GO" id="GO:0071555">
    <property type="term" value="P:cell wall organization"/>
    <property type="evidence" value="ECO:0007669"/>
    <property type="project" value="UniProtKB-KW"/>
</dbReference>
<keyword evidence="1 7" id="KW-1003">Cell membrane</keyword>
<dbReference type="NCBIfam" id="TIGR00247">
    <property type="entry name" value="endolytic transglycosylase MltG"/>
    <property type="match status" value="1"/>
</dbReference>
<comment type="similarity">
    <text evidence="7">Belongs to the transglycosylase MltG family.</text>
</comment>
<comment type="catalytic activity">
    <reaction evidence="7">
        <text>a peptidoglycan chain = a peptidoglycan chain with N-acetyl-1,6-anhydromuramyl-[peptide] at the reducing end + a peptidoglycan chain with N-acetylglucosamine at the non-reducing end.</text>
        <dbReference type="EC" id="4.2.2.29"/>
    </reaction>
</comment>
<accession>A0A521B8B9</accession>
<keyword evidence="3 7" id="KW-1133">Transmembrane helix</keyword>
<name>A0A521B8B9_SACCC</name>
<gene>
    <name evidence="7" type="primary">mltG</name>
    <name evidence="8" type="ORF">SAMN06265379_101787</name>
</gene>
<evidence type="ECO:0000256" key="5">
    <source>
        <dbReference type="ARBA" id="ARBA00023239"/>
    </source>
</evidence>
<organism evidence="8 9">
    <name type="scientific">Saccharicrinis carchari</name>
    <dbReference type="NCBI Taxonomy" id="1168039"/>
    <lineage>
        <taxon>Bacteria</taxon>
        <taxon>Pseudomonadati</taxon>
        <taxon>Bacteroidota</taxon>
        <taxon>Bacteroidia</taxon>
        <taxon>Marinilabiliales</taxon>
        <taxon>Marinilabiliaceae</taxon>
        <taxon>Saccharicrinis</taxon>
    </lineage>
</organism>
<feature type="site" description="Important for catalytic activity" evidence="7">
    <location>
        <position position="232"/>
    </location>
</feature>
<dbReference type="EMBL" id="FXTB01000001">
    <property type="protein sequence ID" value="SMO43261.1"/>
    <property type="molecule type" value="Genomic_DNA"/>
</dbReference>
<sequence length="357" mass="41281">MKKKVRNTKRRMTRRFKRMGLFVVVLLLLAVLIGGRFYRYINAPNVDLSKAESAYIHIPDGTNFLQLKTILKESGAIKDMVSFEWVAQKKDYPERIIGGRYKLEDRMSNNHLVNLLRSGRQEPVNLTFNNIRKLEQLASLVSKKLMLDSASLMDLMQDKDYLSELGFNSNTLPSMFLPNTYHIYWNTDAVGFMERMKKEYDTFWNDERIHKAEVKGLNPLQVSALAAIVDEETQKADEKARVAGLYLNRLDKGMRLQADPTLKYALGDFSIKRLLNEDKKVESPYNTYKYAGLPPGPIRIPSITGLNAVLNAEDHDYVYMCAKEDFSGYHNFSKTLAQHNIHAARYRRELNKRGIRR</sequence>
<keyword evidence="2 7" id="KW-0812">Transmembrane</keyword>
<dbReference type="Gene3D" id="3.30.160.60">
    <property type="entry name" value="Classic Zinc Finger"/>
    <property type="match status" value="1"/>
</dbReference>
<keyword evidence="9" id="KW-1185">Reference proteome</keyword>
<dbReference type="PANTHER" id="PTHR30518:SF2">
    <property type="entry name" value="ENDOLYTIC MUREIN TRANSGLYCOSYLASE"/>
    <property type="match status" value="1"/>
</dbReference>
<dbReference type="CDD" id="cd08010">
    <property type="entry name" value="MltG_like"/>
    <property type="match status" value="1"/>
</dbReference>
<keyword evidence="4 7" id="KW-0472">Membrane</keyword>
<keyword evidence="6 7" id="KW-0961">Cell wall biogenesis/degradation</keyword>
<dbReference type="InterPro" id="IPR003770">
    <property type="entry name" value="MLTG-like"/>
</dbReference>
<dbReference type="EC" id="4.2.2.29" evidence="7"/>
<dbReference type="GO" id="GO:0009252">
    <property type="term" value="P:peptidoglycan biosynthetic process"/>
    <property type="evidence" value="ECO:0007669"/>
    <property type="project" value="UniProtKB-UniRule"/>
</dbReference>
<reference evidence="8 9" key="1">
    <citation type="submission" date="2017-05" db="EMBL/GenBank/DDBJ databases">
        <authorList>
            <person name="Varghese N."/>
            <person name="Submissions S."/>
        </authorList>
    </citation>
    <scope>NUCLEOTIDE SEQUENCE [LARGE SCALE GENOMIC DNA]</scope>
    <source>
        <strain evidence="8 9">DSM 27040</strain>
    </source>
</reference>
<dbReference type="GO" id="GO:0008932">
    <property type="term" value="F:lytic endotransglycosylase activity"/>
    <property type="evidence" value="ECO:0007669"/>
    <property type="project" value="UniProtKB-UniRule"/>
</dbReference>
<dbReference type="OrthoDB" id="9814591at2"/>
<dbReference type="Gene3D" id="3.30.1490.480">
    <property type="entry name" value="Endolytic murein transglycosylase"/>
    <property type="match status" value="1"/>
</dbReference>
<dbReference type="AlphaFoldDB" id="A0A521B8B9"/>
<dbReference type="GO" id="GO:0005886">
    <property type="term" value="C:plasma membrane"/>
    <property type="evidence" value="ECO:0007669"/>
    <property type="project" value="UniProtKB-UniRule"/>
</dbReference>
<proteinExistence type="inferred from homology"/>
<evidence type="ECO:0000256" key="2">
    <source>
        <dbReference type="ARBA" id="ARBA00022692"/>
    </source>
</evidence>
<evidence type="ECO:0000256" key="4">
    <source>
        <dbReference type="ARBA" id="ARBA00023136"/>
    </source>
</evidence>
<evidence type="ECO:0000313" key="8">
    <source>
        <dbReference type="EMBL" id="SMO43261.1"/>
    </source>
</evidence>
<evidence type="ECO:0000256" key="1">
    <source>
        <dbReference type="ARBA" id="ARBA00022475"/>
    </source>
</evidence>
<dbReference type="Proteomes" id="UP000319040">
    <property type="component" value="Unassembled WGS sequence"/>
</dbReference>